<evidence type="ECO:0000313" key="3">
    <source>
        <dbReference type="EMBL" id="MBD9699120.1"/>
    </source>
</evidence>
<dbReference type="Proteomes" id="UP000642107">
    <property type="component" value="Unassembled WGS sequence"/>
</dbReference>
<dbReference type="InterPro" id="IPR036249">
    <property type="entry name" value="Thioredoxin-like_sf"/>
</dbReference>
<feature type="transmembrane region" description="Helical" evidence="1">
    <location>
        <begin position="36"/>
        <end position="56"/>
    </location>
</feature>
<comment type="caution">
    <text evidence="3">The sequence shown here is derived from an EMBL/GenBank/DDBJ whole genome shotgun (WGS) entry which is preliminary data.</text>
</comment>
<organism evidence="3 4">
    <name type="scientific">Flavimobilis rhizosphaerae</name>
    <dbReference type="NCBI Taxonomy" id="2775421"/>
    <lineage>
        <taxon>Bacteria</taxon>
        <taxon>Bacillati</taxon>
        <taxon>Actinomycetota</taxon>
        <taxon>Actinomycetes</taxon>
        <taxon>Micrococcales</taxon>
        <taxon>Jonesiaceae</taxon>
        <taxon>Flavimobilis</taxon>
    </lineage>
</organism>
<dbReference type="Pfam" id="PF00578">
    <property type="entry name" value="AhpC-TSA"/>
    <property type="match status" value="1"/>
</dbReference>
<evidence type="ECO:0000313" key="4">
    <source>
        <dbReference type="Proteomes" id="UP000642107"/>
    </source>
</evidence>
<evidence type="ECO:0000256" key="1">
    <source>
        <dbReference type="SAM" id="Phobius"/>
    </source>
</evidence>
<evidence type="ECO:0000259" key="2">
    <source>
        <dbReference type="PROSITE" id="PS51352"/>
    </source>
</evidence>
<keyword evidence="1" id="KW-1133">Transmembrane helix</keyword>
<gene>
    <name evidence="3" type="ORF">IGS67_06380</name>
</gene>
<keyword evidence="1" id="KW-0472">Membrane</keyword>
<keyword evidence="1" id="KW-0812">Transmembrane</keyword>
<sequence length="208" mass="22330">MTSGTATRRHAERQRVLAEIQQAQADAARRRQRLSWAAWGAAALIIGIIVAIALITSQPTTSTDVRVAPDFTLPASDGSSVSLADFRGEPVVLYFNEGAGCDSCLLQMAEIEKDPAFAEAGITVLPIVMNTADQINADRERLGVQAPFLLDDGTVSAAYDTLGKGMHEGLPGHGFVLIDTEGNQLWHGNYPSMWLAPADLLKEVTSRL</sequence>
<proteinExistence type="predicted"/>
<reference evidence="3 4" key="1">
    <citation type="submission" date="2020-09" db="EMBL/GenBank/DDBJ databases">
        <title>Flavimobilis rhizosphaerae sp. nov., isolated from rhizosphere soil of Spartina alterniflora.</title>
        <authorList>
            <person name="Hanqin C."/>
        </authorList>
    </citation>
    <scope>NUCLEOTIDE SEQUENCE [LARGE SCALE GENOMIC DNA]</scope>
    <source>
        <strain evidence="3 4">GY 10621</strain>
    </source>
</reference>
<dbReference type="InterPro" id="IPR000866">
    <property type="entry name" value="AhpC/TSA"/>
</dbReference>
<dbReference type="SUPFAM" id="SSF52833">
    <property type="entry name" value="Thioredoxin-like"/>
    <property type="match status" value="1"/>
</dbReference>
<feature type="domain" description="Thioredoxin" evidence="2">
    <location>
        <begin position="62"/>
        <end position="208"/>
    </location>
</feature>
<dbReference type="Gene3D" id="3.40.30.10">
    <property type="entry name" value="Glutaredoxin"/>
    <property type="match status" value="1"/>
</dbReference>
<dbReference type="EMBL" id="JACZDF010000003">
    <property type="protein sequence ID" value="MBD9699120.1"/>
    <property type="molecule type" value="Genomic_DNA"/>
</dbReference>
<name>A0ABR9DPT4_9MICO</name>
<dbReference type="RefSeq" id="WP_192278962.1">
    <property type="nucleotide sequence ID" value="NZ_JACZDF010000003.1"/>
</dbReference>
<keyword evidence="4" id="KW-1185">Reference proteome</keyword>
<dbReference type="InterPro" id="IPR013766">
    <property type="entry name" value="Thioredoxin_domain"/>
</dbReference>
<accession>A0ABR9DPT4</accession>
<dbReference type="PROSITE" id="PS51352">
    <property type="entry name" value="THIOREDOXIN_2"/>
    <property type="match status" value="1"/>
</dbReference>
<protein>
    <submittedName>
        <fullName evidence="3">Redoxin domain-containing protein</fullName>
    </submittedName>
</protein>